<dbReference type="Pfam" id="PF04718">
    <property type="entry name" value="ATP-synt_G"/>
    <property type="match status" value="1"/>
</dbReference>
<evidence type="ECO:0000256" key="6">
    <source>
        <dbReference type="ARBA" id="ARBA00023065"/>
    </source>
</evidence>
<keyword evidence="8" id="KW-0472">Membrane</keyword>
<protein>
    <recommendedName>
        <fullName evidence="12">ATP synthase subunit g</fullName>
    </recommendedName>
</protein>
<evidence type="ECO:0000256" key="9">
    <source>
        <dbReference type="ARBA" id="ARBA00023310"/>
    </source>
</evidence>
<dbReference type="Proteomes" id="UP000646827">
    <property type="component" value="Unassembled WGS sequence"/>
</dbReference>
<reference evidence="10 11" key="1">
    <citation type="submission" date="2020-12" db="EMBL/GenBank/DDBJ databases">
        <title>Metabolic potential, ecology and presence of endohyphal bacteria is reflected in genomic diversity of Mucoromycotina.</title>
        <authorList>
            <person name="Muszewska A."/>
            <person name="Okrasinska A."/>
            <person name="Steczkiewicz K."/>
            <person name="Drgas O."/>
            <person name="Orlowska M."/>
            <person name="Perlinska-Lenart U."/>
            <person name="Aleksandrzak-Piekarczyk T."/>
            <person name="Szatraj K."/>
            <person name="Zielenkiewicz U."/>
            <person name="Pilsyk S."/>
            <person name="Malc E."/>
            <person name="Mieczkowski P."/>
            <person name="Kruszewska J.S."/>
            <person name="Biernat P."/>
            <person name="Pawlowska J."/>
        </authorList>
    </citation>
    <scope>NUCLEOTIDE SEQUENCE [LARGE SCALE GENOMIC DNA]</scope>
    <source>
        <strain evidence="10 11">CBS 142.35</strain>
    </source>
</reference>
<evidence type="ECO:0000256" key="1">
    <source>
        <dbReference type="ARBA" id="ARBA00004325"/>
    </source>
</evidence>
<dbReference type="EMBL" id="JAEPRB010000063">
    <property type="protein sequence ID" value="KAG2223330.1"/>
    <property type="molecule type" value="Genomic_DNA"/>
</dbReference>
<dbReference type="AlphaFoldDB" id="A0A8H7S5W4"/>
<evidence type="ECO:0000256" key="2">
    <source>
        <dbReference type="ARBA" id="ARBA00005699"/>
    </source>
</evidence>
<keyword evidence="3" id="KW-0813">Transport</keyword>
<dbReference type="GO" id="GO:0031966">
    <property type="term" value="C:mitochondrial membrane"/>
    <property type="evidence" value="ECO:0007669"/>
    <property type="project" value="UniProtKB-SubCell"/>
</dbReference>
<evidence type="ECO:0000256" key="3">
    <source>
        <dbReference type="ARBA" id="ARBA00022448"/>
    </source>
</evidence>
<dbReference type="OrthoDB" id="437at2759"/>
<dbReference type="GO" id="GO:0015986">
    <property type="term" value="P:proton motive force-driven ATP synthesis"/>
    <property type="evidence" value="ECO:0007669"/>
    <property type="project" value="InterPro"/>
</dbReference>
<evidence type="ECO:0000256" key="7">
    <source>
        <dbReference type="ARBA" id="ARBA00023128"/>
    </source>
</evidence>
<dbReference type="GO" id="GO:0045259">
    <property type="term" value="C:proton-transporting ATP synthase complex"/>
    <property type="evidence" value="ECO:0007669"/>
    <property type="project" value="UniProtKB-KW"/>
</dbReference>
<keyword evidence="11" id="KW-1185">Reference proteome</keyword>
<comment type="similarity">
    <text evidence="2">Belongs to the ATPase g subunit family.</text>
</comment>
<keyword evidence="4" id="KW-0138">CF(0)</keyword>
<evidence type="ECO:0000313" key="11">
    <source>
        <dbReference type="Proteomes" id="UP000646827"/>
    </source>
</evidence>
<gene>
    <name evidence="10" type="ORF">INT45_008987</name>
</gene>
<keyword evidence="9" id="KW-0066">ATP synthesis</keyword>
<accession>A0A8H7S5W4</accession>
<dbReference type="GO" id="GO:0015078">
    <property type="term" value="F:proton transmembrane transporter activity"/>
    <property type="evidence" value="ECO:0007669"/>
    <property type="project" value="InterPro"/>
</dbReference>
<comment type="caution">
    <text evidence="10">The sequence shown here is derived from an EMBL/GenBank/DDBJ whole genome shotgun (WGS) entry which is preliminary data.</text>
</comment>
<keyword evidence="5" id="KW-0375">Hydrogen ion transport</keyword>
<organism evidence="10 11">
    <name type="scientific">Circinella minor</name>
    <dbReference type="NCBI Taxonomy" id="1195481"/>
    <lineage>
        <taxon>Eukaryota</taxon>
        <taxon>Fungi</taxon>
        <taxon>Fungi incertae sedis</taxon>
        <taxon>Mucoromycota</taxon>
        <taxon>Mucoromycotina</taxon>
        <taxon>Mucoromycetes</taxon>
        <taxon>Mucorales</taxon>
        <taxon>Lichtheimiaceae</taxon>
        <taxon>Circinella</taxon>
    </lineage>
</organism>
<evidence type="ECO:0008006" key="12">
    <source>
        <dbReference type="Google" id="ProtNLM"/>
    </source>
</evidence>
<evidence type="ECO:0000256" key="8">
    <source>
        <dbReference type="ARBA" id="ARBA00023136"/>
    </source>
</evidence>
<dbReference type="InterPro" id="IPR006808">
    <property type="entry name" value="ATP_synth_F0_gsu_mt"/>
</dbReference>
<evidence type="ECO:0000256" key="5">
    <source>
        <dbReference type="ARBA" id="ARBA00022781"/>
    </source>
</evidence>
<keyword evidence="6" id="KW-0406">Ion transport</keyword>
<proteinExistence type="inferred from homology"/>
<comment type="subcellular location">
    <subcellularLocation>
        <location evidence="1">Mitochondrion membrane</location>
    </subcellularLocation>
</comment>
<evidence type="ECO:0000313" key="10">
    <source>
        <dbReference type="EMBL" id="KAG2223330.1"/>
    </source>
</evidence>
<name>A0A8H7S5W4_9FUNG</name>
<sequence length="114" mass="12505">MSAKIVGSLQSTLSKLNALQKPVVYNTKVAVEIAKQVYTKEGMAVPTGEQFAQAQQTLQKSFNMSTLKNLTIRDVAKGGIVAAELYTFFLVGEIVGRRNLIGYDVEPAVEHHEH</sequence>
<evidence type="ECO:0000256" key="4">
    <source>
        <dbReference type="ARBA" id="ARBA00022547"/>
    </source>
</evidence>
<keyword evidence="7" id="KW-0496">Mitochondrion</keyword>